<keyword evidence="2 4" id="KW-0863">Zinc-finger</keyword>
<evidence type="ECO:0000256" key="5">
    <source>
        <dbReference type="SAM" id="MobiDB-lite"/>
    </source>
</evidence>
<reference evidence="8 9" key="1">
    <citation type="submission" date="2020-01" db="EMBL/GenBank/DDBJ databases">
        <title>Genome sequence of Arachis hypogaea, cultivar Shitouqi.</title>
        <authorList>
            <person name="Zhuang W."/>
            <person name="Chen H."/>
            <person name="Varshney R."/>
            <person name="Wang D."/>
            <person name="Ming R."/>
        </authorList>
    </citation>
    <scope>NUCLEOTIDE SEQUENCE [LARGE SCALE GENOMIC DNA]</scope>
    <source>
        <tissue evidence="8">Young leaf</tissue>
    </source>
</reference>
<feature type="region of interest" description="Disordered" evidence="5">
    <location>
        <begin position="21"/>
        <end position="40"/>
    </location>
</feature>
<evidence type="ECO:0000313" key="9">
    <source>
        <dbReference type="Proteomes" id="UP000464620"/>
    </source>
</evidence>
<keyword evidence="3" id="KW-0862">Zinc</keyword>
<keyword evidence="6" id="KW-0472">Membrane</keyword>
<evidence type="ECO:0000313" key="8">
    <source>
        <dbReference type="EMBL" id="QHN78711.1"/>
    </source>
</evidence>
<gene>
    <name evidence="8" type="ORF">DS421_19g663710</name>
</gene>
<evidence type="ECO:0000256" key="3">
    <source>
        <dbReference type="ARBA" id="ARBA00022833"/>
    </source>
</evidence>
<dbReference type="AlphaFoldDB" id="A0A6B9VDF9"/>
<dbReference type="Pfam" id="PF06839">
    <property type="entry name" value="Zn_ribbon_GRF"/>
    <property type="match status" value="1"/>
</dbReference>
<keyword evidence="6" id="KW-1133">Transmembrane helix</keyword>
<dbReference type="InterPro" id="IPR010666">
    <property type="entry name" value="Znf_GRF"/>
</dbReference>
<dbReference type="GO" id="GO:0008270">
    <property type="term" value="F:zinc ion binding"/>
    <property type="evidence" value="ECO:0007669"/>
    <property type="project" value="UniProtKB-KW"/>
</dbReference>
<sequence>MSIMRDLTSMSIHEIGRDVVNDESRSATTGSSGSVGPRKTMKKKRFNAPRCYCGTHAILFLSSTELNPNRLFYGCPNFKSSGSHCKYFAWLDDFVALLDFEGSKSLGFDSGKQLEDQHVAAAEMLGGKVRELEHTVHALELQVKRCKHVHSEHRCFRGATVVAFFCGVIVANIVRTLS</sequence>
<organism evidence="8 9">
    <name type="scientific">Arachis hypogaea</name>
    <name type="common">Peanut</name>
    <dbReference type="NCBI Taxonomy" id="3818"/>
    <lineage>
        <taxon>Eukaryota</taxon>
        <taxon>Viridiplantae</taxon>
        <taxon>Streptophyta</taxon>
        <taxon>Embryophyta</taxon>
        <taxon>Tracheophyta</taxon>
        <taxon>Spermatophyta</taxon>
        <taxon>Magnoliopsida</taxon>
        <taxon>eudicotyledons</taxon>
        <taxon>Gunneridae</taxon>
        <taxon>Pentapetalae</taxon>
        <taxon>rosids</taxon>
        <taxon>fabids</taxon>
        <taxon>Fabales</taxon>
        <taxon>Fabaceae</taxon>
        <taxon>Papilionoideae</taxon>
        <taxon>50 kb inversion clade</taxon>
        <taxon>dalbergioids sensu lato</taxon>
        <taxon>Dalbergieae</taxon>
        <taxon>Pterocarpus clade</taxon>
        <taxon>Arachis</taxon>
    </lineage>
</organism>
<feature type="domain" description="GRF-type" evidence="7">
    <location>
        <begin position="51"/>
        <end position="94"/>
    </location>
</feature>
<keyword evidence="1" id="KW-0479">Metal-binding</keyword>
<evidence type="ECO:0000256" key="1">
    <source>
        <dbReference type="ARBA" id="ARBA00022723"/>
    </source>
</evidence>
<keyword evidence="6" id="KW-0812">Transmembrane</keyword>
<accession>A0A6B9VDF9</accession>
<evidence type="ECO:0000256" key="4">
    <source>
        <dbReference type="PROSITE-ProRule" id="PRU01343"/>
    </source>
</evidence>
<dbReference type="Proteomes" id="UP000464620">
    <property type="component" value="Chromosome B09"/>
</dbReference>
<dbReference type="PROSITE" id="PS51999">
    <property type="entry name" value="ZF_GRF"/>
    <property type="match status" value="1"/>
</dbReference>
<feature type="transmembrane region" description="Helical" evidence="6">
    <location>
        <begin position="155"/>
        <end position="174"/>
    </location>
</feature>
<name>A0A6B9VDF9_ARAHY</name>
<proteinExistence type="predicted"/>
<protein>
    <recommendedName>
        <fullName evidence="7">GRF-type domain-containing protein</fullName>
    </recommendedName>
</protein>
<evidence type="ECO:0000259" key="7">
    <source>
        <dbReference type="PROSITE" id="PS51999"/>
    </source>
</evidence>
<evidence type="ECO:0000256" key="2">
    <source>
        <dbReference type="ARBA" id="ARBA00022771"/>
    </source>
</evidence>
<dbReference type="EMBL" id="CP031001">
    <property type="protein sequence ID" value="QHN78711.1"/>
    <property type="molecule type" value="Genomic_DNA"/>
</dbReference>
<evidence type="ECO:0000256" key="6">
    <source>
        <dbReference type="SAM" id="Phobius"/>
    </source>
</evidence>
<dbReference type="PANTHER" id="PTHR33248">
    <property type="entry name" value="ZINC ION-BINDING PROTEIN"/>
    <property type="match status" value="1"/>
</dbReference>